<evidence type="ECO:0000256" key="1">
    <source>
        <dbReference type="ARBA" id="ARBA00004141"/>
    </source>
</evidence>
<gene>
    <name evidence="6" type="primary">dedE</name>
    <name evidence="6" type="ORF">Lboz_1614</name>
</gene>
<reference evidence="6 7" key="1">
    <citation type="submission" date="2015-11" db="EMBL/GenBank/DDBJ databases">
        <title>Genomic analysis of 38 Legionella species identifies large and diverse effector repertoires.</title>
        <authorList>
            <person name="Burstein D."/>
            <person name="Amaro F."/>
            <person name="Zusman T."/>
            <person name="Lifshitz Z."/>
            <person name="Cohen O."/>
            <person name="Gilbert J.A."/>
            <person name="Pupko T."/>
            <person name="Shuman H.A."/>
            <person name="Segal G."/>
        </authorList>
    </citation>
    <scope>NUCLEOTIDE SEQUENCE [LARGE SCALE GENOMIC DNA]</scope>
    <source>
        <strain evidence="6 7">WIGA</strain>
    </source>
</reference>
<feature type="transmembrane region" description="Helical" evidence="5">
    <location>
        <begin position="102"/>
        <end position="123"/>
    </location>
</feature>
<dbReference type="Pfam" id="PF02674">
    <property type="entry name" value="Colicin_V"/>
    <property type="match status" value="1"/>
</dbReference>
<dbReference type="OrthoDB" id="9810601at2"/>
<sequence length="180" mass="19558">MQFQWVDLIFIIIIGLSSITGLLRGFIKEAIALGVWILAVWAGYNYSGSLNPYLQPYIQDQSIRTIVGFIIVVLGVLIAGGIANAILGLFLRGSGLGAMDKVLGGIFGFARGVFILSLIFAILSMTSLPYQQYVQSSRVYNQLLPVINWISGSLPGLINKAKQTVSANESFNFIDITPDP</sequence>
<dbReference type="PANTHER" id="PTHR36926">
    <property type="entry name" value="COLICIN V PRODUCTION PROTEIN"/>
    <property type="match status" value="1"/>
</dbReference>
<dbReference type="Proteomes" id="UP000054695">
    <property type="component" value="Unassembled WGS sequence"/>
</dbReference>
<evidence type="ECO:0000313" key="7">
    <source>
        <dbReference type="Proteomes" id="UP000054695"/>
    </source>
</evidence>
<feature type="transmembrane region" description="Helical" evidence="5">
    <location>
        <begin position="6"/>
        <end position="23"/>
    </location>
</feature>
<evidence type="ECO:0000256" key="3">
    <source>
        <dbReference type="ARBA" id="ARBA00022989"/>
    </source>
</evidence>
<dbReference type="InterPro" id="IPR003825">
    <property type="entry name" value="Colicin-V_CvpA"/>
</dbReference>
<dbReference type="EMBL" id="LNXU01000017">
    <property type="protein sequence ID" value="KTC74174.1"/>
    <property type="molecule type" value="Genomic_DNA"/>
</dbReference>
<dbReference type="InterPro" id="IPR052719">
    <property type="entry name" value="CvpA-like"/>
</dbReference>
<dbReference type="PANTHER" id="PTHR36926:SF1">
    <property type="entry name" value="COLICIN V PRODUCTION PROTEIN"/>
    <property type="match status" value="1"/>
</dbReference>
<proteinExistence type="predicted"/>
<keyword evidence="4 5" id="KW-0472">Membrane</keyword>
<dbReference type="GO" id="GO:0016020">
    <property type="term" value="C:membrane"/>
    <property type="evidence" value="ECO:0007669"/>
    <property type="project" value="UniProtKB-SubCell"/>
</dbReference>
<protein>
    <submittedName>
        <fullName evidence="6">Colicin V</fullName>
    </submittedName>
</protein>
<keyword evidence="7" id="KW-1185">Reference proteome</keyword>
<accession>A0A0W0RSY7</accession>
<evidence type="ECO:0000313" key="6">
    <source>
        <dbReference type="EMBL" id="KTC74174.1"/>
    </source>
</evidence>
<keyword evidence="3 5" id="KW-1133">Transmembrane helix</keyword>
<keyword evidence="2 5" id="KW-0812">Transmembrane</keyword>
<dbReference type="STRING" id="447.Lboz_1614"/>
<comment type="subcellular location">
    <subcellularLocation>
        <location evidence="1">Membrane</location>
        <topology evidence="1">Multi-pass membrane protein</topology>
    </subcellularLocation>
</comment>
<dbReference type="PATRIC" id="fig|447.4.peg.1722"/>
<dbReference type="RefSeq" id="WP_058459261.1">
    <property type="nucleotide sequence ID" value="NZ_CAAAIY010000001.1"/>
</dbReference>
<feature type="transmembrane region" description="Helical" evidence="5">
    <location>
        <begin position="30"/>
        <end position="46"/>
    </location>
</feature>
<name>A0A0W0RSY7_LEGBO</name>
<dbReference type="AlphaFoldDB" id="A0A0W0RSY7"/>
<evidence type="ECO:0000256" key="2">
    <source>
        <dbReference type="ARBA" id="ARBA00022692"/>
    </source>
</evidence>
<comment type="caution">
    <text evidence="6">The sequence shown here is derived from an EMBL/GenBank/DDBJ whole genome shotgun (WGS) entry which is preliminary data.</text>
</comment>
<evidence type="ECO:0000256" key="5">
    <source>
        <dbReference type="SAM" id="Phobius"/>
    </source>
</evidence>
<evidence type="ECO:0000256" key="4">
    <source>
        <dbReference type="ARBA" id="ARBA00023136"/>
    </source>
</evidence>
<dbReference type="GO" id="GO:0009403">
    <property type="term" value="P:toxin biosynthetic process"/>
    <property type="evidence" value="ECO:0007669"/>
    <property type="project" value="InterPro"/>
</dbReference>
<feature type="transmembrane region" description="Helical" evidence="5">
    <location>
        <begin position="66"/>
        <end position="90"/>
    </location>
</feature>
<organism evidence="6 7">
    <name type="scientific">Legionella bozemanae</name>
    <name type="common">Fluoribacter bozemanae</name>
    <dbReference type="NCBI Taxonomy" id="447"/>
    <lineage>
        <taxon>Bacteria</taxon>
        <taxon>Pseudomonadati</taxon>
        <taxon>Pseudomonadota</taxon>
        <taxon>Gammaproteobacteria</taxon>
        <taxon>Legionellales</taxon>
        <taxon>Legionellaceae</taxon>
        <taxon>Legionella</taxon>
    </lineage>
</organism>